<evidence type="ECO:0000313" key="1">
    <source>
        <dbReference type="EMBL" id="KAI4567027.1"/>
    </source>
</evidence>
<gene>
    <name evidence="1" type="ORF">MJG53_015704</name>
</gene>
<sequence>MHMKQKSVYQQTQALLCKNLLKKWRMKRENLLEWGFLILLALHMCILSHLNQNVHFPGMPPQNLGRVDKYNRSFMDVVYTPVSNLTQQIMNTTAFAPVMKGRRIIGVPDEKSMDEIMLDTFSYSVGVIFNDSFSYKLKFYRRYYVPILKEDFFTAYCRRTNINDFSCALEKYWKGGFVPLQAAINAAIIQTAANHYVMEELMSVTAVNMKTPPFIFKENLQNEMFIFYCLLYFSPFLYFLSLNVTRERKKYKDLMNLMGLQDSAFWLSWGLIYAAFIFVASIIITVIITSTEIIILTGFTVIFTLFFLYGLSLIALAFLMTVLLKKTFLTSLLVFLLTLFWGSVGFTAFHQQLPSPLKWVFSICSPFAFSAGLNQIIHLDYTMNGVVFPDASGDSYIMIATFSMLTLDALLYLVLALYFDKILPYGNESHYSPLFFLNSSSCIQHRRTGSHVDEKDVDPEPRSDDHCEPVAPEFQGREAVRIRNVKKVYKEKTGKVEVLKGLCFDVYEGQITAILGHSGAGKSALLRVLSGSSVPTEGSVTIYNKNLSEMQDLEEIQKITGVCPQFNVHFDTLTVKENLRLFAKIKGIQPKDVEQEVQRVLLELDIENIQDNLATLLSEGQKRKLTIGIALLGDPQVLLLDEPTAGLDPFSRHRVWSFLRERKAGRVILLSTNLTDEADILADRKVILSNGRLKCAGSSVFLKRRWGLGYHLSLYRNETCDPEKITSLINHHIPDAKLKTESKEKLVYILPVERTNKFPDLFGDLDEGCSLGVMSYEVSTSTLNEVVTKLEGNSVAEQDFEQEEMSRDTGRLHEMDPPCPSAPETQKAVSVAGLWRLQFWAMARLRFLQLRRGKKGLLTLLFVFGVAVFPLIVESIFYAVLNETTDWEFKPELYFLSPGQLPQDPRTSLLIINNTESNIEDFIQSLKHQNILLEVDDFENRNGTEDPSYNGAIVVSGKQKDYRFSVACNTKRLHCFPVLVTVVSNALLRMFNQTRRIRTERSAYPLGHVLLWTGLPQGSFFLFFVTCSLSPYIAMSSVSDYKKRTKSQLWVSGLFPSAYWCGQALVDVSLYSLILLAMYLIFYLANMVYIYLTSRVIFALVVMTLGYAASLIFLTYVIAFIFRKRRKNSGLWSFCFYVVTVITFGIIMLFAPDVPVLITCMTLVPSATLSGFTAFLQQRISQYWIKYQEANYDLSAADFLVCLIPYFQALLFMFVLRCLEAKCGKKIMQKDPVFRISPQSRDARSNTEKPVAEDEDVQAERIRTATALNTSIEEKPVIIASCLHKEYAGQKKRCFSRRRKKTAVRNISFCVKKGEILGLLGPSGAGKSSSVRMISGMTTPTAGEVELTGYGSDPGQQGDASIRFLGYCPQENVLWPSLTTRDHLEVFAAVKGLQRADARVAISRLVDAFKLQGQLNVPVQKLPGGAARKLCFVLSLLGDPPILLLDEPSTGLDPTEQKQLWQTIQRAVRNTARGALLTTHSMAEAEAVCDRVAVMVSGRLRCIGSIQHLKNSLGKDYILELKLKEASQGMSVHTEVLRLFPQAAQQERYSSFSAYRLPVQDVQPLSQAFHKLETVKRNFNLEEYSLSQCTLEKVRMSKRHFSVGQQTRALLGKNFLKKWRMKRETLSESLFSCLLVLFALLLSSNLHQVNDFPQLPAVDLGRVDNFNDSDYVIAFAPESKTTQEIMNKLASAPFIKGRPISGWPDEQSMGELELNYSADAVRVIFNDAFSYHLKFLWGHRIPTMKEHGDHSAHCQVMDESVMCEGSLFWEKGFVGFQAAINAAIIEITTNHSVMEKLMSVTGINMKILPFVAQAGVMTDFFIFFCVISFSASVCYVSVSVTQERQFMKPVMAVMGLRESAFWLSWGLMYAGFISVTAALMALIVACAPVVVLTGFTAVFTLFLLYGLSLITLAFLTSVLVKKPFLTGLVVFLLTVFWGSLGFTALYRRLPAALEWILCLLSPFAFTAGMAQLIHLDYDVNSNIRSDSPNDQYLIIATIFMLAFDAFLYLVLTLYLDKILPTEYGRQQPPWFFLKSSSWFQRRRADRAALENDIGPDSASNDSFEPVSPEFHGKEAIRIRNLKKAYGRGKHEKVEALEGLVLDIYEGQITGILGHSGAGKTTLLNILSGLSAPTSGSVTIYNHSLSEAADLEYIRKLTGFCPQANVQFGFLTVRENLRLFAKIKGIQPHEVEQQVQRVLQDLEMGNIQDVLAQNLSGGQKRKLTFGTAILGDPQVLLLDEPTAGSDPLSRHRVWNLLRERKADHVVLFSTPFMDEADVLADRKVFMSNGRLKCAGSSLFLKKRWGIGYHLSLHLNETCDPDSVTSIVKHHIPDAKLTAQSEEKLAYILPLERTNKFPDLYRDLESCSNRGIENYGVSMTTLNEVFLKLEGRSAIDESGPGDREQLQSGRTNATGSLAEPEQVVSSFSEANSLVSGLALWRQQLCAVAKVRFLKLKSEKRALLAIFLLFGITFGPQLLEHVSYRLHQKSYSWGLSPNMYFLSPGQPPRAPLTRLLVINRTGSSIDDFIHSLRHQNIDLEVDAFGTRNGPNESSYNGAITVTGDGKDPRFSIACNTKRLNCFPVLMDIISNGLLGMLNSSEHIQTDRSTYSEEHESYEHGYLGMAFFWIPGVACFAPYIAMGSIGDYKISPDSVDYLGASEQQVAFLTLLIVLLAGGSGGAPPGFLGYCPQESALWPSLTVREHLEVSAAVKGLRRADAAAAITRRIPHPEQGAVGLTPPASRRLADALKLQDQMALPAKALPEGAKRKLSFALSILGSPAVLLLDEPTTGMDPEGQLQMWQLIRASFRNTARGALLTTHSMAEAEAVCDRVAVMVSGSLRCVGSIQHLKSKFSRGYLLEMKLKSLAQLEALHGEVLRIFPQAARQERFASLLVYKLPVEDVHPLSHAFFCLETVKQNFDLEGYSLSQCSLEQVFLELCKEQEWDNSDEEVDLSVKWKLLQEEP</sequence>
<dbReference type="Proteomes" id="UP001057279">
    <property type="component" value="Linkage Group LG18"/>
</dbReference>
<comment type="caution">
    <text evidence="1">The sequence shown here is derived from an EMBL/GenBank/DDBJ whole genome shotgun (WGS) entry which is preliminary data.</text>
</comment>
<evidence type="ECO:0000313" key="2">
    <source>
        <dbReference type="Proteomes" id="UP001057279"/>
    </source>
</evidence>
<proteinExistence type="predicted"/>
<dbReference type="EMBL" id="CM043043">
    <property type="protein sequence ID" value="KAI4567027.1"/>
    <property type="molecule type" value="Genomic_DNA"/>
</dbReference>
<name>A0ACB9UFY7_9CETA</name>
<reference evidence="1" key="1">
    <citation type="submission" date="2022-03" db="EMBL/GenBank/DDBJ databases">
        <title>Genomic analyses of argali, domestic sheep and their hybrids provide insights into chromosomal evolution, heterosis and genetic basis of agronomic traits.</title>
        <authorList>
            <person name="Li M."/>
        </authorList>
    </citation>
    <scope>NUCLEOTIDE SEQUENCE</scope>
    <source>
        <strain evidence="1">F1 hybrid</strain>
    </source>
</reference>
<protein>
    <submittedName>
        <fullName evidence="1">Uncharacterized protein</fullName>
    </submittedName>
</protein>
<organism evidence="1 2">
    <name type="scientific">Ovis ammon polii x Ovis aries</name>
    <dbReference type="NCBI Taxonomy" id="2918886"/>
    <lineage>
        <taxon>Eukaryota</taxon>
        <taxon>Metazoa</taxon>
        <taxon>Chordata</taxon>
        <taxon>Craniata</taxon>
        <taxon>Vertebrata</taxon>
        <taxon>Euteleostomi</taxon>
        <taxon>Mammalia</taxon>
        <taxon>Eutheria</taxon>
        <taxon>Laurasiatheria</taxon>
        <taxon>Artiodactyla</taxon>
        <taxon>Ruminantia</taxon>
        <taxon>Pecora</taxon>
        <taxon>Bovidae</taxon>
        <taxon>Caprinae</taxon>
        <taxon>Ovis</taxon>
    </lineage>
</organism>
<keyword evidence="2" id="KW-1185">Reference proteome</keyword>
<accession>A0ACB9UFY7</accession>